<dbReference type="InterPro" id="IPR019734">
    <property type="entry name" value="TPR_rpt"/>
</dbReference>
<dbReference type="GeneID" id="24922446"/>
<dbReference type="PANTHER" id="PTHR15544">
    <property type="entry name" value="OSMOSIS RESPONSIVE FACTOR"/>
    <property type="match status" value="1"/>
</dbReference>
<dbReference type="OrthoDB" id="2423701at2759"/>
<dbReference type="InParanoid" id="D8M0L3"/>
<dbReference type="RefSeq" id="XP_012895650.1">
    <property type="nucleotide sequence ID" value="XM_013040196.1"/>
</dbReference>
<accession>D8M0L3</accession>
<dbReference type="Gene3D" id="1.25.40.10">
    <property type="entry name" value="Tetratricopeptide repeat domain"/>
    <property type="match status" value="1"/>
</dbReference>
<dbReference type="Proteomes" id="UP000008312">
    <property type="component" value="Unassembled WGS sequence"/>
</dbReference>
<evidence type="ECO:0000313" key="3">
    <source>
        <dbReference type="EMBL" id="CBK21602.2"/>
    </source>
</evidence>
<dbReference type="InterPro" id="IPR011990">
    <property type="entry name" value="TPR-like_helical_dom_sf"/>
</dbReference>
<feature type="coiled-coil region" evidence="2">
    <location>
        <begin position="36"/>
        <end position="91"/>
    </location>
</feature>
<reference evidence="3" key="1">
    <citation type="submission" date="2010-02" db="EMBL/GenBank/DDBJ databases">
        <title>Sequencing and annotation of the Blastocystis hominis genome.</title>
        <authorList>
            <person name="Wincker P."/>
        </authorList>
    </citation>
    <scope>NUCLEOTIDE SEQUENCE</scope>
    <source>
        <strain evidence="3">Singapore isolate B</strain>
    </source>
</reference>
<dbReference type="AlphaFoldDB" id="D8M0L3"/>
<sequence>MIAQLHLMQSRPFGAVKFALKSIGIKPDWCEGYITLARAQREMGEVLLSLESYQKAIDLLDRAESLSEEEKEEIRRERTELVVLLDNYKTEHGELQGRAHVVENLNAVDTQFVDYSSVREIWKKEIEASEFELQERKEEESEAAKAAAANITRIDEEKFTQMEQESSVCNKQTIQIEEVYTCSLYSF</sequence>
<feature type="repeat" description="TPR" evidence="1">
    <location>
        <begin position="37"/>
        <end position="70"/>
    </location>
</feature>
<dbReference type="SUPFAM" id="SSF48452">
    <property type="entry name" value="TPR-like"/>
    <property type="match status" value="1"/>
</dbReference>
<dbReference type="EMBL" id="FN668643">
    <property type="protein sequence ID" value="CBK21602.2"/>
    <property type="molecule type" value="Genomic_DNA"/>
</dbReference>
<dbReference type="PANTHER" id="PTHR15544:SF0">
    <property type="entry name" value="TETRATRICOPEPTIDE REPEAT PROTEIN 33"/>
    <property type="match status" value="1"/>
</dbReference>
<keyword evidence="4" id="KW-1185">Reference proteome</keyword>
<keyword evidence="2" id="KW-0175">Coiled coil</keyword>
<evidence type="ECO:0000256" key="1">
    <source>
        <dbReference type="PROSITE-ProRule" id="PRU00339"/>
    </source>
</evidence>
<name>D8M0L3_BLAHO</name>
<dbReference type="PROSITE" id="PS50005">
    <property type="entry name" value="TPR"/>
    <property type="match status" value="1"/>
</dbReference>
<gene>
    <name evidence="3" type="ORF">GSBLH_T00006321001</name>
</gene>
<evidence type="ECO:0000313" key="4">
    <source>
        <dbReference type="Proteomes" id="UP000008312"/>
    </source>
</evidence>
<keyword evidence="1" id="KW-0802">TPR repeat</keyword>
<protein>
    <submittedName>
        <fullName evidence="3">Uncharacterized protein</fullName>
    </submittedName>
</protein>
<proteinExistence type="predicted"/>
<evidence type="ECO:0000256" key="2">
    <source>
        <dbReference type="SAM" id="Coils"/>
    </source>
</evidence>
<organism evidence="3">
    <name type="scientific">Blastocystis hominis</name>
    <dbReference type="NCBI Taxonomy" id="12968"/>
    <lineage>
        <taxon>Eukaryota</taxon>
        <taxon>Sar</taxon>
        <taxon>Stramenopiles</taxon>
        <taxon>Bigyra</taxon>
        <taxon>Opalozoa</taxon>
        <taxon>Opalinata</taxon>
        <taxon>Blastocystidae</taxon>
        <taxon>Blastocystis</taxon>
    </lineage>
</organism>
<dbReference type="InterPro" id="IPR052658">
    <property type="entry name" value="TPR-containing"/>
</dbReference>